<proteinExistence type="predicted"/>
<dbReference type="EMBL" id="JACGCI010000058">
    <property type="protein sequence ID" value="KAF6750149.1"/>
    <property type="molecule type" value="Genomic_DNA"/>
</dbReference>
<protein>
    <submittedName>
        <fullName evidence="1">Uncharacterized protein</fullName>
    </submittedName>
</protein>
<gene>
    <name evidence="1" type="ORF">DFP72DRAFT_1048454</name>
</gene>
<sequence>MSGALVLLDASSQPSHLLTTQCDRYLPESSSSRYATHRLLLMPLHVIPFAASNLSPASLTRDGTVRLNETAVSSSSPRPQRESLFPGVDDAAARCVPRPGPCAKGRWDTQALVLGFVESLFGRRLDLRGEMSETSWISFLVKLDGPRYGDEGAVRSSAIGFVPANSHVAMWSSSSLVNAGRCVKGWRWQTDGCIGNAVGAWFMDVTSRQPDIRIYVTCQHGRSPADVTPPRPTSV</sequence>
<dbReference type="Proteomes" id="UP000521943">
    <property type="component" value="Unassembled WGS sequence"/>
</dbReference>
<evidence type="ECO:0000313" key="2">
    <source>
        <dbReference type="Proteomes" id="UP000521943"/>
    </source>
</evidence>
<keyword evidence="2" id="KW-1185">Reference proteome</keyword>
<organism evidence="1 2">
    <name type="scientific">Ephemerocybe angulata</name>
    <dbReference type="NCBI Taxonomy" id="980116"/>
    <lineage>
        <taxon>Eukaryota</taxon>
        <taxon>Fungi</taxon>
        <taxon>Dikarya</taxon>
        <taxon>Basidiomycota</taxon>
        <taxon>Agaricomycotina</taxon>
        <taxon>Agaricomycetes</taxon>
        <taxon>Agaricomycetidae</taxon>
        <taxon>Agaricales</taxon>
        <taxon>Agaricineae</taxon>
        <taxon>Psathyrellaceae</taxon>
        <taxon>Ephemerocybe</taxon>
    </lineage>
</organism>
<evidence type="ECO:0000313" key="1">
    <source>
        <dbReference type="EMBL" id="KAF6750149.1"/>
    </source>
</evidence>
<dbReference type="AlphaFoldDB" id="A0A8H6HP22"/>
<name>A0A8H6HP22_9AGAR</name>
<accession>A0A8H6HP22</accession>
<comment type="caution">
    <text evidence="1">The sequence shown here is derived from an EMBL/GenBank/DDBJ whole genome shotgun (WGS) entry which is preliminary data.</text>
</comment>
<reference evidence="1 2" key="1">
    <citation type="submission" date="2020-07" db="EMBL/GenBank/DDBJ databases">
        <title>Comparative genomics of pyrophilous fungi reveals a link between fire events and developmental genes.</title>
        <authorList>
            <consortium name="DOE Joint Genome Institute"/>
            <person name="Steindorff A.S."/>
            <person name="Carver A."/>
            <person name="Calhoun S."/>
            <person name="Stillman K."/>
            <person name="Liu H."/>
            <person name="Lipzen A."/>
            <person name="Pangilinan J."/>
            <person name="Labutti K."/>
            <person name="Bruns T.D."/>
            <person name="Grigoriev I.V."/>
        </authorList>
    </citation>
    <scope>NUCLEOTIDE SEQUENCE [LARGE SCALE GENOMIC DNA]</scope>
    <source>
        <strain evidence="1 2">CBS 144469</strain>
    </source>
</reference>